<dbReference type="InterPro" id="IPR014440">
    <property type="entry name" value="HCCAis_GSTk"/>
</dbReference>
<dbReference type="EMBL" id="WUMV01000003">
    <property type="protein sequence ID" value="MXN65068.1"/>
    <property type="molecule type" value="Genomic_DNA"/>
</dbReference>
<dbReference type="GO" id="GO:0018845">
    <property type="term" value="F:2-hydroxychromene-2-carboxylate isomerase activity"/>
    <property type="evidence" value="ECO:0007669"/>
    <property type="project" value="UniProtKB-UniRule"/>
</dbReference>
<sequence>MTKPAISFWFEFASTYSYLSAMRIETLARERGVDIDWRPFLLGPIFAELGWSTSPFNLQPAKGAYMWRDMERQCERFSLPFTHPVPFPQNGIKAARIAWCLRKSEWIGSFVRAVYAAEFGQGQDISDAAFLACVLVDIGAPAKNVMQRIETGEVKDALRAEVEEAKRLGIFGAPSFVTPDGELFWGNDRLDEALDWALRHPG</sequence>
<dbReference type="EC" id="5.99.1.4" evidence="1"/>
<evidence type="ECO:0000313" key="4">
    <source>
        <dbReference type="EMBL" id="MXN65068.1"/>
    </source>
</evidence>
<reference evidence="4 5" key="1">
    <citation type="submission" date="2019-12" db="EMBL/GenBank/DDBJ databases">
        <authorList>
            <person name="Li M."/>
        </authorList>
    </citation>
    <scope>NUCLEOTIDE SEQUENCE [LARGE SCALE GENOMIC DNA]</scope>
    <source>
        <strain evidence="4 5">GBMRC 2046</strain>
    </source>
</reference>
<evidence type="ECO:0000256" key="2">
    <source>
        <dbReference type="PIRSR" id="PIRSR006386-1"/>
    </source>
</evidence>
<dbReference type="Gene3D" id="3.40.30.10">
    <property type="entry name" value="Glutaredoxin"/>
    <property type="match status" value="1"/>
</dbReference>
<keyword evidence="5" id="KW-1185">Reference proteome</keyword>
<dbReference type="GO" id="GO:0004364">
    <property type="term" value="F:glutathione transferase activity"/>
    <property type="evidence" value="ECO:0007669"/>
    <property type="project" value="TreeGrafter"/>
</dbReference>
<dbReference type="AlphaFoldDB" id="A0A7X3S7R8"/>
<dbReference type="InterPro" id="IPR001853">
    <property type="entry name" value="DSBA-like_thioredoxin_dom"/>
</dbReference>
<organism evidence="4 5">
    <name type="scientific">Stappia sediminis</name>
    <dbReference type="NCBI Taxonomy" id="2692190"/>
    <lineage>
        <taxon>Bacteria</taxon>
        <taxon>Pseudomonadati</taxon>
        <taxon>Pseudomonadota</taxon>
        <taxon>Alphaproteobacteria</taxon>
        <taxon>Hyphomicrobiales</taxon>
        <taxon>Stappiaceae</taxon>
        <taxon>Stappia</taxon>
    </lineage>
</organism>
<dbReference type="GO" id="GO:1901170">
    <property type="term" value="P:naphthalene catabolic process"/>
    <property type="evidence" value="ECO:0007669"/>
    <property type="project" value="InterPro"/>
</dbReference>
<proteinExistence type="inferred from homology"/>
<accession>A0A7X3S7R8</accession>
<dbReference type="Pfam" id="PF01323">
    <property type="entry name" value="DSBA"/>
    <property type="match status" value="1"/>
</dbReference>
<dbReference type="RefSeq" id="WP_160775291.1">
    <property type="nucleotide sequence ID" value="NZ_WUMV01000003.1"/>
</dbReference>
<gene>
    <name evidence="4" type="ORF">GR183_09130</name>
</gene>
<evidence type="ECO:0000256" key="1">
    <source>
        <dbReference type="PIRNR" id="PIRNR006386"/>
    </source>
</evidence>
<dbReference type="GO" id="GO:0006749">
    <property type="term" value="P:glutathione metabolic process"/>
    <property type="evidence" value="ECO:0007669"/>
    <property type="project" value="TreeGrafter"/>
</dbReference>
<protein>
    <recommendedName>
        <fullName evidence="1">2-hydroxychromene-2-carboxylate isomerase</fullName>
        <ecNumber evidence="1">5.99.1.4</ecNumber>
    </recommendedName>
</protein>
<dbReference type="InterPro" id="IPR044087">
    <property type="entry name" value="NahD-like"/>
</dbReference>
<dbReference type="PIRSF" id="PIRSF006386">
    <property type="entry name" value="HCCAis_GSTk"/>
    <property type="match status" value="1"/>
</dbReference>
<evidence type="ECO:0000313" key="5">
    <source>
        <dbReference type="Proteomes" id="UP000433101"/>
    </source>
</evidence>
<dbReference type="InterPro" id="IPR036249">
    <property type="entry name" value="Thioredoxin-like_sf"/>
</dbReference>
<dbReference type="InterPro" id="IPR051924">
    <property type="entry name" value="GST_Kappa/NadH"/>
</dbReference>
<comment type="similarity">
    <text evidence="1">Belongs to the GST superfamily. NadH family.</text>
</comment>
<dbReference type="PANTHER" id="PTHR42943:SF2">
    <property type="entry name" value="GLUTATHIONE S-TRANSFERASE KAPPA 1"/>
    <property type="match status" value="1"/>
</dbReference>
<dbReference type="GO" id="GO:0004602">
    <property type="term" value="F:glutathione peroxidase activity"/>
    <property type="evidence" value="ECO:0007669"/>
    <property type="project" value="TreeGrafter"/>
</dbReference>
<name>A0A7X3S7R8_9HYPH</name>
<dbReference type="CDD" id="cd03022">
    <property type="entry name" value="DsbA_HCCA_Iso"/>
    <property type="match status" value="1"/>
</dbReference>
<dbReference type="SUPFAM" id="SSF52833">
    <property type="entry name" value="Thioredoxin-like"/>
    <property type="match status" value="1"/>
</dbReference>
<comment type="catalytic activity">
    <reaction evidence="1">
        <text>2-hydroxychromene-2-carboxylate = (3E)-4-(2-hydroxyphenyl)-2-oxobut-3-enoate</text>
        <dbReference type="Rhea" id="RHEA:27401"/>
        <dbReference type="ChEBI" id="CHEBI:59350"/>
        <dbReference type="ChEBI" id="CHEBI:59353"/>
        <dbReference type="EC" id="5.99.1.4"/>
    </reaction>
</comment>
<evidence type="ECO:0000259" key="3">
    <source>
        <dbReference type="Pfam" id="PF01323"/>
    </source>
</evidence>
<feature type="active site" description="Nucleophile" evidence="2">
    <location>
        <position position="14"/>
    </location>
</feature>
<keyword evidence="1 4" id="KW-0413">Isomerase</keyword>
<comment type="caution">
    <text evidence="4">The sequence shown here is derived from an EMBL/GenBank/DDBJ whole genome shotgun (WGS) entry which is preliminary data.</text>
</comment>
<dbReference type="PANTHER" id="PTHR42943">
    <property type="entry name" value="GLUTATHIONE S-TRANSFERASE KAPPA"/>
    <property type="match status" value="1"/>
</dbReference>
<feature type="domain" description="DSBA-like thioredoxin" evidence="3">
    <location>
        <begin position="6"/>
        <end position="192"/>
    </location>
</feature>
<dbReference type="Proteomes" id="UP000433101">
    <property type="component" value="Unassembled WGS sequence"/>
</dbReference>